<feature type="signal peptide" evidence="1">
    <location>
        <begin position="1"/>
        <end position="28"/>
    </location>
</feature>
<dbReference type="InterPro" id="IPR011050">
    <property type="entry name" value="Pectin_lyase_fold/virulence"/>
</dbReference>
<dbReference type="RefSeq" id="WP_168964071.1">
    <property type="nucleotide sequence ID" value="NZ_JABAEW010000080.1"/>
</dbReference>
<proteinExistence type="predicted"/>
<dbReference type="AlphaFoldDB" id="A0A848B642"/>
<feature type="chain" id="PRO_5032346388" evidence="1">
    <location>
        <begin position="29"/>
        <end position="555"/>
    </location>
</feature>
<sequence>MKIKTLSSFVASLVAGTTLCATSGSALQQEVDAARRAKKNSVTLTQKEYRIPTGVNLTKFKDFTIDGNGAKIVITNPRSQAFVLWNSTDITIKNLTVDYDPLPYTQGVITAIDGKELKFTIDAGYPRLTPELQLNYIHIFTPDGRRWKENCPDVYGKLKMLSPDEGIFTMRKSYDVEIGDRFAVNYRSPAAFDINRCGKVTFEDITIQASPGVAFLSRYGHGEELFHRVKIIRGTPPTGATAPRLLAGNADGINIASNRGGVSVRDCEFSYLGDDSINLHCELMPLVSKVDEKVIDTVYPYPKSSTFLEEVYTPGDRVIFVRSGDYSVIGEAKIARIEVSPRSKAVASQTPDFFPVHSTRGFTVYEVEFDRPVNFPEGSFFYVPVSSAQGFEIVNNYFHDHRARGLRLMSSNGVVENNRFERLKSCAIALGGEFNWWREAGWCENIAIRNNKMIDIGWGSMASPDNYVPAVVATFARLDQYPGFYHGNRNLEITGNEIKNAPGAGILLNYCDGVKVSDNTIENVLLSKGVPGRDKGFKDPTPVWIQNSVNIEVQK</sequence>
<comment type="caution">
    <text evidence="2">The sequence shown here is derived from an EMBL/GenBank/DDBJ whole genome shotgun (WGS) entry which is preliminary data.</text>
</comment>
<dbReference type="EMBL" id="JABAEW010000080">
    <property type="protein sequence ID" value="NMD89139.1"/>
    <property type="molecule type" value="Genomic_DNA"/>
</dbReference>
<accession>A0A848B642</accession>
<name>A0A848B642_9BACT</name>
<evidence type="ECO:0000313" key="2">
    <source>
        <dbReference type="EMBL" id="NMD89139.1"/>
    </source>
</evidence>
<dbReference type="InterPro" id="IPR012334">
    <property type="entry name" value="Pectin_lyas_fold"/>
</dbReference>
<reference evidence="2 3" key="1">
    <citation type="submission" date="2020-04" db="EMBL/GenBank/DDBJ databases">
        <authorList>
            <person name="Hitch T.C.A."/>
            <person name="Wylensek D."/>
            <person name="Clavel T."/>
        </authorList>
    </citation>
    <scope>NUCLEOTIDE SEQUENCE [LARGE SCALE GENOMIC DNA]</scope>
    <source>
        <strain evidence="2 3">COR2-253-APC-1A</strain>
    </source>
</reference>
<dbReference type="SUPFAM" id="SSF51126">
    <property type="entry name" value="Pectin lyase-like"/>
    <property type="match status" value="1"/>
</dbReference>
<gene>
    <name evidence="2" type="ORF">HF882_21370</name>
</gene>
<keyword evidence="1" id="KW-0732">Signal</keyword>
<evidence type="ECO:0000313" key="3">
    <source>
        <dbReference type="Proteomes" id="UP000576225"/>
    </source>
</evidence>
<dbReference type="SMART" id="SM00710">
    <property type="entry name" value="PbH1"/>
    <property type="match status" value="6"/>
</dbReference>
<dbReference type="Proteomes" id="UP000576225">
    <property type="component" value="Unassembled WGS sequence"/>
</dbReference>
<evidence type="ECO:0000256" key="1">
    <source>
        <dbReference type="SAM" id="SignalP"/>
    </source>
</evidence>
<protein>
    <submittedName>
        <fullName evidence="2">Right-handed parallel beta-helix repeat-containing protein</fullName>
    </submittedName>
</protein>
<dbReference type="Gene3D" id="2.160.20.10">
    <property type="entry name" value="Single-stranded right-handed beta-helix, Pectin lyase-like"/>
    <property type="match status" value="2"/>
</dbReference>
<dbReference type="InterPro" id="IPR006626">
    <property type="entry name" value="PbH1"/>
</dbReference>
<organism evidence="2 3">
    <name type="scientific">Victivallis vadensis</name>
    <dbReference type="NCBI Taxonomy" id="172901"/>
    <lineage>
        <taxon>Bacteria</taxon>
        <taxon>Pseudomonadati</taxon>
        <taxon>Lentisphaerota</taxon>
        <taxon>Lentisphaeria</taxon>
        <taxon>Victivallales</taxon>
        <taxon>Victivallaceae</taxon>
        <taxon>Victivallis</taxon>
    </lineage>
</organism>